<comment type="caution">
    <text evidence="1">The sequence shown here is derived from an EMBL/GenBank/DDBJ whole genome shotgun (WGS) entry which is preliminary data.</text>
</comment>
<reference evidence="1 2" key="1">
    <citation type="submission" date="2021-06" db="EMBL/GenBank/DDBJ databases">
        <title>Caerostris extrusa draft genome.</title>
        <authorList>
            <person name="Kono N."/>
            <person name="Arakawa K."/>
        </authorList>
    </citation>
    <scope>NUCLEOTIDE SEQUENCE [LARGE SCALE GENOMIC DNA]</scope>
</reference>
<sequence length="84" mass="9255">MTGSAETAISKRDLTIDTDTALCIDGGNRLFGYRSVGGPEESRTCSSKLGRSENCGFFQFFLFVNLSIDLFCNLKLKESIFSNL</sequence>
<keyword evidence="2" id="KW-1185">Reference proteome</keyword>
<organism evidence="1 2">
    <name type="scientific">Caerostris extrusa</name>
    <name type="common">Bark spider</name>
    <name type="synonym">Caerostris bankana</name>
    <dbReference type="NCBI Taxonomy" id="172846"/>
    <lineage>
        <taxon>Eukaryota</taxon>
        <taxon>Metazoa</taxon>
        <taxon>Ecdysozoa</taxon>
        <taxon>Arthropoda</taxon>
        <taxon>Chelicerata</taxon>
        <taxon>Arachnida</taxon>
        <taxon>Araneae</taxon>
        <taxon>Araneomorphae</taxon>
        <taxon>Entelegynae</taxon>
        <taxon>Araneoidea</taxon>
        <taxon>Araneidae</taxon>
        <taxon>Caerostris</taxon>
    </lineage>
</organism>
<dbReference type="Proteomes" id="UP001054945">
    <property type="component" value="Unassembled WGS sequence"/>
</dbReference>
<dbReference type="EMBL" id="BPLR01014498">
    <property type="protein sequence ID" value="GIY69161.1"/>
    <property type="molecule type" value="Genomic_DNA"/>
</dbReference>
<dbReference type="AlphaFoldDB" id="A0AAV4VGB1"/>
<evidence type="ECO:0000313" key="2">
    <source>
        <dbReference type="Proteomes" id="UP001054945"/>
    </source>
</evidence>
<gene>
    <name evidence="1" type="ORF">CEXT_57811</name>
</gene>
<evidence type="ECO:0000313" key="1">
    <source>
        <dbReference type="EMBL" id="GIY69161.1"/>
    </source>
</evidence>
<name>A0AAV4VGB1_CAEEX</name>
<protein>
    <submittedName>
        <fullName evidence="1">Uncharacterized protein</fullName>
    </submittedName>
</protein>
<proteinExistence type="predicted"/>
<accession>A0AAV4VGB1</accession>